<dbReference type="Proteomes" id="UP000597444">
    <property type="component" value="Unassembled WGS sequence"/>
</dbReference>
<evidence type="ECO:0000259" key="1">
    <source>
        <dbReference type="PROSITE" id="PS50943"/>
    </source>
</evidence>
<dbReference type="SUPFAM" id="SSF48452">
    <property type="entry name" value="TPR-like"/>
    <property type="match status" value="1"/>
</dbReference>
<dbReference type="GO" id="GO:0003677">
    <property type="term" value="F:DNA binding"/>
    <property type="evidence" value="ECO:0007669"/>
    <property type="project" value="InterPro"/>
</dbReference>
<dbReference type="SUPFAM" id="SSF47413">
    <property type="entry name" value="lambda repressor-like DNA-binding domains"/>
    <property type="match status" value="1"/>
</dbReference>
<dbReference type="Gene3D" id="1.10.260.40">
    <property type="entry name" value="lambda repressor-like DNA-binding domains"/>
    <property type="match status" value="1"/>
</dbReference>
<comment type="caution">
    <text evidence="2">The sequence shown here is derived from an EMBL/GenBank/DDBJ whole genome shotgun (WGS) entry which is preliminary data.</text>
</comment>
<dbReference type="EMBL" id="BNJK01000002">
    <property type="protein sequence ID" value="GHO98384.1"/>
    <property type="molecule type" value="Genomic_DNA"/>
</dbReference>
<dbReference type="PROSITE" id="PS50943">
    <property type="entry name" value="HTH_CROC1"/>
    <property type="match status" value="1"/>
</dbReference>
<protein>
    <recommendedName>
        <fullName evidence="1">HTH cro/C1-type domain-containing protein</fullName>
    </recommendedName>
</protein>
<dbReference type="Gene3D" id="1.25.40.10">
    <property type="entry name" value="Tetratricopeptide repeat domain"/>
    <property type="match status" value="1"/>
</dbReference>
<proteinExistence type="predicted"/>
<reference evidence="2" key="1">
    <citation type="submission" date="2020-10" db="EMBL/GenBank/DDBJ databases">
        <title>Taxonomic study of unclassified bacteria belonging to the class Ktedonobacteria.</title>
        <authorList>
            <person name="Yabe S."/>
            <person name="Wang C.M."/>
            <person name="Zheng Y."/>
            <person name="Sakai Y."/>
            <person name="Cavaletti L."/>
            <person name="Monciardini P."/>
            <person name="Donadio S."/>
        </authorList>
    </citation>
    <scope>NUCLEOTIDE SEQUENCE</scope>
    <source>
        <strain evidence="2">ID150040</strain>
    </source>
</reference>
<dbReference type="AlphaFoldDB" id="A0A8J3IML5"/>
<dbReference type="Pfam" id="PF01381">
    <property type="entry name" value="HTH_3"/>
    <property type="match status" value="1"/>
</dbReference>
<dbReference type="InterPro" id="IPR001387">
    <property type="entry name" value="Cro/C1-type_HTH"/>
</dbReference>
<sequence length="437" mass="48823">MKKPVVHPLTKVRTEKNLTQKRLGEEIGVGEATIFRAEHNKPVSAEVRRLLCAYFGMTAAELSLIAAEQQDNEVQDTVRTPAPHPSLPSPIEAIIGEKAVSQLLEEQNMDKQRRQLLQRALPLLLGVTGAVGVAPDVLLQISANEEPLSFYATAIPACWNLIYNGGIAYVEYVLPTYLTHLSMLVQQSSPTHLQAARLASQGYKLANLLDLRREDFGAALQHSKKALFYGGVAQDPNLQIAALIEEALTFWYRKRLFQALATYQKAQKLAEHSPSLSPIIQGRLYVGLAEAYAGIGLEQEALRFMGLAQQTFPDHPENDPHFSYTHYSRYYLHLYKGLMYVKLKQPQEALAAYAPFHAPEYDSRSAEIATREAMALLTAGEMRTCCEKIEQAFTLATTTNSNLRSSETQEVYQGVVLRWSHEPRVKALANLFQQAEN</sequence>
<dbReference type="RefSeq" id="WP_220209138.1">
    <property type="nucleotide sequence ID" value="NZ_BNJK01000002.1"/>
</dbReference>
<gene>
    <name evidence="2" type="ORF">KSF_084320</name>
</gene>
<accession>A0A8J3IML5</accession>
<feature type="domain" description="HTH cro/C1-type" evidence="1">
    <location>
        <begin position="9"/>
        <end position="62"/>
    </location>
</feature>
<dbReference type="InterPro" id="IPR010982">
    <property type="entry name" value="Lambda_DNA-bd_dom_sf"/>
</dbReference>
<dbReference type="InterPro" id="IPR011990">
    <property type="entry name" value="TPR-like_helical_dom_sf"/>
</dbReference>
<evidence type="ECO:0000313" key="2">
    <source>
        <dbReference type="EMBL" id="GHO98384.1"/>
    </source>
</evidence>
<organism evidence="2 3">
    <name type="scientific">Reticulibacter mediterranei</name>
    <dbReference type="NCBI Taxonomy" id="2778369"/>
    <lineage>
        <taxon>Bacteria</taxon>
        <taxon>Bacillati</taxon>
        <taxon>Chloroflexota</taxon>
        <taxon>Ktedonobacteria</taxon>
        <taxon>Ktedonobacterales</taxon>
        <taxon>Reticulibacteraceae</taxon>
        <taxon>Reticulibacter</taxon>
    </lineage>
</organism>
<keyword evidence="3" id="KW-1185">Reference proteome</keyword>
<name>A0A8J3IML5_9CHLR</name>
<evidence type="ECO:0000313" key="3">
    <source>
        <dbReference type="Proteomes" id="UP000597444"/>
    </source>
</evidence>
<dbReference type="CDD" id="cd00093">
    <property type="entry name" value="HTH_XRE"/>
    <property type="match status" value="1"/>
</dbReference>